<dbReference type="HAMAP" id="MF_01405">
    <property type="entry name" value="Non_canon_purine_NTPase"/>
    <property type="match status" value="1"/>
</dbReference>
<keyword evidence="13" id="KW-1185">Reference proteome</keyword>
<feature type="binding site" evidence="10">
    <location>
        <position position="176"/>
    </location>
    <ligand>
        <name>substrate</name>
    </ligand>
</feature>
<dbReference type="EC" id="3.6.1.66" evidence="10"/>
<dbReference type="PANTHER" id="PTHR11067">
    <property type="entry name" value="INOSINE TRIPHOSPHATE PYROPHOSPHATASE/HAM1 PROTEIN"/>
    <property type="match status" value="1"/>
</dbReference>
<organism evidence="12 13">
    <name type="scientific">Methanimicrococcus hongohii</name>
    <dbReference type="NCBI Taxonomy" id="3028295"/>
    <lineage>
        <taxon>Archaea</taxon>
        <taxon>Methanobacteriati</taxon>
        <taxon>Methanobacteriota</taxon>
        <taxon>Stenosarchaea group</taxon>
        <taxon>Methanomicrobia</taxon>
        <taxon>Methanosarcinales</taxon>
        <taxon>Methanosarcinaceae</taxon>
        <taxon>Methanimicrococcus</taxon>
    </lineage>
</organism>
<dbReference type="NCBIfam" id="NF011396">
    <property type="entry name" value="PRK14821.1"/>
    <property type="match status" value="1"/>
</dbReference>
<dbReference type="RefSeq" id="WP_316557879.1">
    <property type="nucleotide sequence ID" value="NZ_CP131059.1"/>
</dbReference>
<feature type="binding site" evidence="10">
    <location>
        <begin position="155"/>
        <end position="158"/>
    </location>
    <ligand>
        <name>substrate</name>
    </ligand>
</feature>
<evidence type="ECO:0000256" key="2">
    <source>
        <dbReference type="ARBA" id="ARBA00011738"/>
    </source>
</evidence>
<evidence type="ECO:0000256" key="9">
    <source>
        <dbReference type="ARBA" id="ARBA00052017"/>
    </source>
</evidence>
<dbReference type="GO" id="GO:0036222">
    <property type="term" value="F:XTP diphosphatase activity"/>
    <property type="evidence" value="ECO:0007669"/>
    <property type="project" value="UniProtKB-UniRule"/>
</dbReference>
<comment type="subunit">
    <text evidence="2 10">Homodimer.</text>
</comment>
<dbReference type="GO" id="GO:0036220">
    <property type="term" value="F:ITP diphosphatase activity"/>
    <property type="evidence" value="ECO:0007669"/>
    <property type="project" value="UniProtKB-UniRule"/>
</dbReference>
<evidence type="ECO:0000313" key="13">
    <source>
        <dbReference type="Proteomes" id="UP001302978"/>
    </source>
</evidence>
<dbReference type="InterPro" id="IPR029001">
    <property type="entry name" value="ITPase-like_fam"/>
</dbReference>
<dbReference type="KEGG" id="mehf:MmiHf6_01950"/>
<dbReference type="NCBIfam" id="TIGR00042">
    <property type="entry name" value="RdgB/HAM1 family non-canonical purine NTP pyrophosphatase"/>
    <property type="match status" value="1"/>
</dbReference>
<dbReference type="AlphaFoldDB" id="A0AA96UZF4"/>
<dbReference type="GeneID" id="85194638"/>
<comment type="cofactor">
    <cofactor evidence="10">
        <name>Mg(2+)</name>
        <dbReference type="ChEBI" id="CHEBI:18420"/>
    </cofactor>
    <text evidence="10">Binds 1 Mg(2+) ion per subunit.</text>
</comment>
<dbReference type="Gene3D" id="3.90.950.10">
    <property type="match status" value="1"/>
</dbReference>
<keyword evidence="6 10" id="KW-0460">Magnesium</keyword>
<dbReference type="GO" id="GO:0017111">
    <property type="term" value="F:ribonucleoside triphosphate phosphatase activity"/>
    <property type="evidence" value="ECO:0007669"/>
    <property type="project" value="InterPro"/>
</dbReference>
<comment type="function">
    <text evidence="10">Pyrophosphatase that catalyzes the hydrolysis of nucleoside triphosphates to their monophosphate derivatives, with a high preference for the non-canonical purine nucleotides XTP (xanthosine triphosphate), dITP (deoxyinosine triphosphate) and ITP. Seems to function as a house-cleaning enzyme that removes non-canonical purine nucleotides from the nucleotide pool, thus preventing their incorporation into DNA/RNA and avoiding chromosomal lesions.</text>
</comment>
<dbReference type="GO" id="GO:0035870">
    <property type="term" value="F:dITP diphosphatase activity"/>
    <property type="evidence" value="ECO:0007669"/>
    <property type="project" value="UniProtKB-UniRule"/>
</dbReference>
<feature type="active site" description="Proton acceptor" evidence="10">
    <location>
        <position position="79"/>
    </location>
</feature>
<dbReference type="GO" id="GO:0009117">
    <property type="term" value="P:nucleotide metabolic process"/>
    <property type="evidence" value="ECO:0007669"/>
    <property type="project" value="UniProtKB-KW"/>
</dbReference>
<dbReference type="EMBL" id="CP131059">
    <property type="protein sequence ID" value="WNY22903.1"/>
    <property type="molecule type" value="Genomic_DNA"/>
</dbReference>
<comment type="catalytic activity">
    <reaction evidence="10">
        <text>ITP + H2O = IMP + diphosphate + H(+)</text>
        <dbReference type="Rhea" id="RHEA:29399"/>
        <dbReference type="ChEBI" id="CHEBI:15377"/>
        <dbReference type="ChEBI" id="CHEBI:15378"/>
        <dbReference type="ChEBI" id="CHEBI:33019"/>
        <dbReference type="ChEBI" id="CHEBI:58053"/>
        <dbReference type="ChEBI" id="CHEBI:61402"/>
        <dbReference type="EC" id="3.6.1.66"/>
    </reaction>
</comment>
<evidence type="ECO:0000256" key="3">
    <source>
        <dbReference type="ARBA" id="ARBA00022723"/>
    </source>
</evidence>
<proteinExistence type="inferred from homology"/>
<dbReference type="CDD" id="cd00515">
    <property type="entry name" value="HAM1"/>
    <property type="match status" value="1"/>
</dbReference>
<keyword evidence="4 10" id="KW-0547">Nucleotide-binding</keyword>
<evidence type="ECO:0000256" key="6">
    <source>
        <dbReference type="ARBA" id="ARBA00022842"/>
    </source>
</evidence>
<evidence type="ECO:0000256" key="10">
    <source>
        <dbReference type="HAMAP-Rule" id="MF_01405"/>
    </source>
</evidence>
<feature type="binding site" evidence="10">
    <location>
        <position position="50"/>
    </location>
    <ligand>
        <name>Mg(2+)</name>
        <dbReference type="ChEBI" id="CHEBI:18420"/>
    </ligand>
</feature>
<evidence type="ECO:0000256" key="1">
    <source>
        <dbReference type="ARBA" id="ARBA00008023"/>
    </source>
</evidence>
<feature type="binding site" evidence="10">
    <location>
        <position position="80"/>
    </location>
    <ligand>
        <name>substrate</name>
    </ligand>
</feature>
<dbReference type="Pfam" id="PF01725">
    <property type="entry name" value="Ham1p_like"/>
    <property type="match status" value="1"/>
</dbReference>
<gene>
    <name evidence="12" type="ORF">MmiHf6_01950</name>
</gene>
<feature type="binding site" evidence="10">
    <location>
        <position position="79"/>
    </location>
    <ligand>
        <name>Mg(2+)</name>
        <dbReference type="ChEBI" id="CHEBI:18420"/>
    </ligand>
</feature>
<evidence type="ECO:0000256" key="8">
    <source>
        <dbReference type="ARBA" id="ARBA00051875"/>
    </source>
</evidence>
<keyword evidence="5 10" id="KW-0378">Hydrolase</keyword>
<sequence length="196" mass="21853">MDNGREEKIQKPAYEKIVFVTGNAGKFAEIKEILASVGIEAVQEKGDYPEIQADDLEPIAAASAKAAADDLKIPVLVDDSGIFIKALNGFPGPYSRFVEDHLGNPRVLKLMENETNRDAYFKTVIAFCEPRKEPLTFSGIVEGKIAFEERGDEGFGFDPIFDYNGKTFGELGIEFKNTISHRKRALDKFIEWVKTV</sequence>
<reference evidence="12 13" key="1">
    <citation type="submission" date="2023-07" db="EMBL/GenBank/DDBJ databases">
        <title>Closed genoem sequence of Methanomicrococcus sp. Hf6.</title>
        <authorList>
            <person name="Poehlein A."/>
            <person name="Protasov E."/>
            <person name="Platt K."/>
            <person name="Reeh H."/>
            <person name="Daniel R."/>
            <person name="Brune A."/>
        </authorList>
    </citation>
    <scope>NUCLEOTIDE SEQUENCE [LARGE SCALE GENOMIC DNA]</scope>
    <source>
        <strain evidence="12 13">Hf6</strain>
    </source>
</reference>
<dbReference type="GO" id="GO:0000166">
    <property type="term" value="F:nucleotide binding"/>
    <property type="evidence" value="ECO:0007669"/>
    <property type="project" value="UniProtKB-KW"/>
</dbReference>
<dbReference type="FunFam" id="3.90.950.10:FF:000001">
    <property type="entry name" value="dITP/XTP pyrophosphatase"/>
    <property type="match status" value="1"/>
</dbReference>
<evidence type="ECO:0000256" key="4">
    <source>
        <dbReference type="ARBA" id="ARBA00022741"/>
    </source>
</evidence>
<dbReference type="PANTHER" id="PTHR11067:SF9">
    <property type="entry name" value="INOSINE TRIPHOSPHATE PYROPHOSPHATASE"/>
    <property type="match status" value="1"/>
</dbReference>
<dbReference type="InterPro" id="IPR020922">
    <property type="entry name" value="dITP/XTP_pyrophosphatase"/>
</dbReference>
<keyword evidence="7 10" id="KW-0546">Nucleotide metabolism</keyword>
<dbReference type="SUPFAM" id="SSF52972">
    <property type="entry name" value="ITPase-like"/>
    <property type="match status" value="1"/>
</dbReference>
<evidence type="ECO:0000256" key="11">
    <source>
        <dbReference type="RuleBase" id="RU003781"/>
    </source>
</evidence>
<feature type="binding site" evidence="10">
    <location>
        <begin position="21"/>
        <end position="26"/>
    </location>
    <ligand>
        <name>substrate</name>
    </ligand>
</feature>
<protein>
    <recommendedName>
        <fullName evidence="10">dITP/XTP pyrophosphatase</fullName>
        <ecNumber evidence="10">3.6.1.66</ecNumber>
    </recommendedName>
    <alternativeName>
        <fullName evidence="10">Non-canonical purine NTP pyrophosphatase</fullName>
    </alternativeName>
    <alternativeName>
        <fullName evidence="10">Non-standard purine NTP pyrophosphatase</fullName>
    </alternativeName>
    <alternativeName>
        <fullName evidence="10">Nucleoside-triphosphate diphosphatase</fullName>
    </alternativeName>
    <alternativeName>
        <fullName evidence="10">Nucleoside-triphosphate pyrophosphatase</fullName>
        <shortName evidence="10">NTPase</shortName>
    </alternativeName>
</protein>
<dbReference type="GO" id="GO:0005737">
    <property type="term" value="C:cytoplasm"/>
    <property type="evidence" value="ECO:0007669"/>
    <property type="project" value="TreeGrafter"/>
</dbReference>
<name>A0AA96UZF4_9EURY</name>
<comment type="catalytic activity">
    <reaction evidence="9 10">
        <text>XTP + H2O = XMP + diphosphate + H(+)</text>
        <dbReference type="Rhea" id="RHEA:28610"/>
        <dbReference type="ChEBI" id="CHEBI:15377"/>
        <dbReference type="ChEBI" id="CHEBI:15378"/>
        <dbReference type="ChEBI" id="CHEBI:33019"/>
        <dbReference type="ChEBI" id="CHEBI:57464"/>
        <dbReference type="ChEBI" id="CHEBI:61314"/>
        <dbReference type="EC" id="3.6.1.66"/>
    </reaction>
</comment>
<dbReference type="Proteomes" id="UP001302978">
    <property type="component" value="Chromosome"/>
</dbReference>
<evidence type="ECO:0000256" key="5">
    <source>
        <dbReference type="ARBA" id="ARBA00022801"/>
    </source>
</evidence>
<dbReference type="GO" id="GO:0009146">
    <property type="term" value="P:purine nucleoside triphosphate catabolic process"/>
    <property type="evidence" value="ECO:0007669"/>
    <property type="project" value="UniProtKB-UniRule"/>
</dbReference>
<feature type="binding site" evidence="10">
    <location>
        <begin position="181"/>
        <end position="182"/>
    </location>
    <ligand>
        <name>substrate</name>
    </ligand>
</feature>
<accession>A0AA96UZF4</accession>
<evidence type="ECO:0000313" key="12">
    <source>
        <dbReference type="EMBL" id="WNY22903.1"/>
    </source>
</evidence>
<comment type="similarity">
    <text evidence="1 10 11">Belongs to the HAM1 NTPase family.</text>
</comment>
<evidence type="ECO:0000256" key="7">
    <source>
        <dbReference type="ARBA" id="ARBA00023080"/>
    </source>
</evidence>
<keyword evidence="3 10" id="KW-0479">Metal-binding</keyword>
<dbReference type="InterPro" id="IPR002637">
    <property type="entry name" value="RdgB/HAM1"/>
</dbReference>
<comment type="catalytic activity">
    <reaction evidence="8 10">
        <text>dITP + H2O = dIMP + diphosphate + H(+)</text>
        <dbReference type="Rhea" id="RHEA:28342"/>
        <dbReference type="ChEBI" id="CHEBI:15377"/>
        <dbReference type="ChEBI" id="CHEBI:15378"/>
        <dbReference type="ChEBI" id="CHEBI:33019"/>
        <dbReference type="ChEBI" id="CHEBI:61194"/>
        <dbReference type="ChEBI" id="CHEBI:61382"/>
        <dbReference type="EC" id="3.6.1.66"/>
    </reaction>
</comment>
<dbReference type="GO" id="GO:0046872">
    <property type="term" value="F:metal ion binding"/>
    <property type="evidence" value="ECO:0007669"/>
    <property type="project" value="UniProtKB-KW"/>
</dbReference>